<feature type="non-terminal residue" evidence="1">
    <location>
        <position position="1"/>
    </location>
</feature>
<organism evidence="1 2">
    <name type="scientific">Mucuna pruriens</name>
    <name type="common">Velvet bean</name>
    <name type="synonym">Dolichos pruriens</name>
    <dbReference type="NCBI Taxonomy" id="157652"/>
    <lineage>
        <taxon>Eukaryota</taxon>
        <taxon>Viridiplantae</taxon>
        <taxon>Streptophyta</taxon>
        <taxon>Embryophyta</taxon>
        <taxon>Tracheophyta</taxon>
        <taxon>Spermatophyta</taxon>
        <taxon>Magnoliopsida</taxon>
        <taxon>eudicotyledons</taxon>
        <taxon>Gunneridae</taxon>
        <taxon>Pentapetalae</taxon>
        <taxon>rosids</taxon>
        <taxon>fabids</taxon>
        <taxon>Fabales</taxon>
        <taxon>Fabaceae</taxon>
        <taxon>Papilionoideae</taxon>
        <taxon>50 kb inversion clade</taxon>
        <taxon>NPAAA clade</taxon>
        <taxon>indigoferoid/millettioid clade</taxon>
        <taxon>Phaseoleae</taxon>
        <taxon>Mucuna</taxon>
    </lineage>
</organism>
<protein>
    <submittedName>
        <fullName evidence="1">Uncharacterized protein</fullName>
    </submittedName>
</protein>
<keyword evidence="2" id="KW-1185">Reference proteome</keyword>
<dbReference type="AlphaFoldDB" id="A0A371HY81"/>
<dbReference type="EMBL" id="QJKJ01001417">
    <property type="protein sequence ID" value="RDY07683.1"/>
    <property type="molecule type" value="Genomic_DNA"/>
</dbReference>
<sequence length="101" mass="11681">MDLDQNNPMVIMVEVANFAMKKLMGFTGERVDTQGYVDLLITFGYEKSMRTIFVQYLVIAVKTSKYLDRKVGAKHPRNYCLHATFDYEVPFFRPTSRDCPG</sequence>
<dbReference type="OrthoDB" id="1436852at2759"/>
<gene>
    <name evidence="1" type="ORF">CR513_08164</name>
</gene>
<comment type="caution">
    <text evidence="1">The sequence shown here is derived from an EMBL/GenBank/DDBJ whole genome shotgun (WGS) entry which is preliminary data.</text>
</comment>
<dbReference type="Proteomes" id="UP000257109">
    <property type="component" value="Unassembled WGS sequence"/>
</dbReference>
<name>A0A371HY81_MUCPR</name>
<reference evidence="1" key="1">
    <citation type="submission" date="2018-05" db="EMBL/GenBank/DDBJ databases">
        <title>Draft genome of Mucuna pruriens seed.</title>
        <authorList>
            <person name="Nnadi N.E."/>
            <person name="Vos R."/>
            <person name="Hasami M.H."/>
            <person name="Devisetty U.K."/>
            <person name="Aguiy J.C."/>
        </authorList>
    </citation>
    <scope>NUCLEOTIDE SEQUENCE [LARGE SCALE GENOMIC DNA]</scope>
    <source>
        <strain evidence="1">JCA_2017</strain>
    </source>
</reference>
<accession>A0A371HY81</accession>
<proteinExistence type="predicted"/>
<evidence type="ECO:0000313" key="1">
    <source>
        <dbReference type="EMBL" id="RDY07683.1"/>
    </source>
</evidence>
<evidence type="ECO:0000313" key="2">
    <source>
        <dbReference type="Proteomes" id="UP000257109"/>
    </source>
</evidence>